<sequence length="123" mass="13398">MLLKAQSYPVSQLHHSGSLTLETHRSAPQRQAGLLYTQLCSGVKRIFAAEDVYPYSNPALKTLALDPQLRKTWQHVEGHLNRRTDTGLSNYKAPVPCCLPPHLEKTAGPAAGPGQIVQNGMTG</sequence>
<evidence type="ECO:0000313" key="2">
    <source>
        <dbReference type="Proteomes" id="UP000191672"/>
    </source>
</evidence>
<name>A0A1V6PNB6_9EURO</name>
<dbReference type="AlphaFoldDB" id="A0A1V6PNB6"/>
<gene>
    <name evidence="1" type="ORF">PENANT_c095G09300</name>
</gene>
<dbReference type="STRING" id="416450.A0A1V6PNB6"/>
<protein>
    <submittedName>
        <fullName evidence="1">Uncharacterized protein</fullName>
    </submittedName>
</protein>
<evidence type="ECO:0000313" key="1">
    <source>
        <dbReference type="EMBL" id="OQD78036.1"/>
    </source>
</evidence>
<accession>A0A1V6PNB6</accession>
<comment type="caution">
    <text evidence="1">The sequence shown here is derived from an EMBL/GenBank/DDBJ whole genome shotgun (WGS) entry which is preliminary data.</text>
</comment>
<reference evidence="2" key="1">
    <citation type="journal article" date="2017" name="Nat. Microbiol.">
        <title>Global analysis of biosynthetic gene clusters reveals vast potential of secondary metabolite production in Penicillium species.</title>
        <authorList>
            <person name="Nielsen J.C."/>
            <person name="Grijseels S."/>
            <person name="Prigent S."/>
            <person name="Ji B."/>
            <person name="Dainat J."/>
            <person name="Nielsen K.F."/>
            <person name="Frisvad J.C."/>
            <person name="Workman M."/>
            <person name="Nielsen J."/>
        </authorList>
    </citation>
    <scope>NUCLEOTIDE SEQUENCE [LARGE SCALE GENOMIC DNA]</scope>
    <source>
        <strain evidence="2">IBT 31811</strain>
    </source>
</reference>
<organism evidence="1 2">
    <name type="scientific">Penicillium antarcticum</name>
    <dbReference type="NCBI Taxonomy" id="416450"/>
    <lineage>
        <taxon>Eukaryota</taxon>
        <taxon>Fungi</taxon>
        <taxon>Dikarya</taxon>
        <taxon>Ascomycota</taxon>
        <taxon>Pezizomycotina</taxon>
        <taxon>Eurotiomycetes</taxon>
        <taxon>Eurotiomycetidae</taxon>
        <taxon>Eurotiales</taxon>
        <taxon>Aspergillaceae</taxon>
        <taxon>Penicillium</taxon>
    </lineage>
</organism>
<keyword evidence="2" id="KW-1185">Reference proteome</keyword>
<proteinExistence type="predicted"/>
<dbReference type="EMBL" id="MDYN01000095">
    <property type="protein sequence ID" value="OQD78036.1"/>
    <property type="molecule type" value="Genomic_DNA"/>
</dbReference>
<dbReference type="Proteomes" id="UP000191672">
    <property type="component" value="Unassembled WGS sequence"/>
</dbReference>